<dbReference type="InterPro" id="IPR025318">
    <property type="entry name" value="DUF4223"/>
</dbReference>
<name>A0A6G8F249_9PROT</name>
<protein>
    <recommendedName>
        <fullName evidence="3">Lipoprotein</fullName>
    </recommendedName>
</protein>
<evidence type="ECO:0008006" key="3">
    <source>
        <dbReference type="Google" id="ProtNLM"/>
    </source>
</evidence>
<reference evidence="2" key="1">
    <citation type="journal article" date="2020" name="J. ISSAAS">
        <title>Lactobacilli and other gastrointestinal microbiota of Peromyscus leucopus, reservoir host for agents of Lyme disease and other zoonoses in North America.</title>
        <authorList>
            <person name="Milovic A."/>
            <person name="Bassam K."/>
            <person name="Shao H."/>
            <person name="Chatzistamou I."/>
            <person name="Tufts D.M."/>
            <person name="Diuk-Wasser M."/>
            <person name="Barbour A.G."/>
        </authorList>
    </citation>
    <scope>NUCLEOTIDE SEQUENCE</scope>
    <source>
        <strain evidence="2">LL90</strain>
    </source>
</reference>
<dbReference type="AlphaFoldDB" id="A0A6G8F249"/>
<dbReference type="Pfam" id="PF13978">
    <property type="entry name" value="DUF4223"/>
    <property type="match status" value="1"/>
</dbReference>
<dbReference type="EMBL" id="MN990730">
    <property type="protein sequence ID" value="QIM10405.1"/>
    <property type="molecule type" value="Genomic_DNA"/>
</dbReference>
<evidence type="ECO:0000256" key="1">
    <source>
        <dbReference type="SAM" id="SignalP"/>
    </source>
</evidence>
<evidence type="ECO:0000313" key="2">
    <source>
        <dbReference type="EMBL" id="QIM10405.1"/>
    </source>
</evidence>
<dbReference type="PROSITE" id="PS51257">
    <property type="entry name" value="PROKAR_LIPOPROTEIN"/>
    <property type="match status" value="1"/>
</dbReference>
<organism evidence="2">
    <name type="scientific">uncultured Alphaproteobacteria bacterium</name>
    <dbReference type="NCBI Taxonomy" id="91750"/>
    <lineage>
        <taxon>Bacteria</taxon>
        <taxon>Pseudomonadati</taxon>
        <taxon>Pseudomonadota</taxon>
        <taxon>Alphaproteobacteria</taxon>
        <taxon>environmental samples</taxon>
    </lineage>
</organism>
<sequence length="49" mass="5040">MKKLAILAVLFALTACTGARGTIGSQKVCTNDYLLGVLSLSEIVAPCGK</sequence>
<feature type="chain" id="PRO_5026207126" description="Lipoprotein" evidence="1">
    <location>
        <begin position="22"/>
        <end position="49"/>
    </location>
</feature>
<proteinExistence type="predicted"/>
<gene>
    <name evidence="2" type="ORF">PlAlph_2970</name>
</gene>
<feature type="signal peptide" evidence="1">
    <location>
        <begin position="1"/>
        <end position="21"/>
    </location>
</feature>
<accession>A0A6G8F249</accession>
<keyword evidence="1" id="KW-0732">Signal</keyword>